<protein>
    <submittedName>
        <fullName evidence="2">Uncharacterized protein</fullName>
    </submittedName>
</protein>
<feature type="transmembrane region" description="Helical" evidence="1">
    <location>
        <begin position="201"/>
        <end position="220"/>
    </location>
</feature>
<keyword evidence="1" id="KW-1133">Transmembrane helix</keyword>
<dbReference type="EMBL" id="JAYGJQ010000002">
    <property type="protein sequence ID" value="MEA9356929.1"/>
    <property type="molecule type" value="Genomic_DNA"/>
</dbReference>
<comment type="caution">
    <text evidence="2">The sequence shown here is derived from an EMBL/GenBank/DDBJ whole genome shotgun (WGS) entry which is preliminary data.</text>
</comment>
<sequence length="229" mass="26573">MIDTFEMFDLEVDSNAVSRPAIPQSAYKPIKRCPNCQSVYLTDTNCEACGRSLLYHPIGEPFSAKSLYGFKERYYASFPVITRYFPFFENKVGPEAKAYSRQLLKRFDDLLEAFGTPGAITNEKRRFFYVEMLELMDELLRYGIGPVMLQQKVEGRIMETGPLLSQKILEYLTETQKENKLTKPWSELFLNHRFMGIRIEYWLKTLVITTTVVTLAVTYYELISSQVGK</sequence>
<keyword evidence="1" id="KW-0472">Membrane</keyword>
<proteinExistence type="predicted"/>
<evidence type="ECO:0000313" key="2">
    <source>
        <dbReference type="EMBL" id="MEA9356929.1"/>
    </source>
</evidence>
<dbReference type="Proteomes" id="UP001302274">
    <property type="component" value="Unassembled WGS sequence"/>
</dbReference>
<evidence type="ECO:0000256" key="1">
    <source>
        <dbReference type="SAM" id="Phobius"/>
    </source>
</evidence>
<keyword evidence="3" id="KW-1185">Reference proteome</keyword>
<dbReference type="RefSeq" id="WP_323576823.1">
    <property type="nucleotide sequence ID" value="NZ_JAYGJQ010000002.1"/>
</dbReference>
<keyword evidence="1" id="KW-0812">Transmembrane</keyword>
<reference evidence="2 3" key="1">
    <citation type="submission" date="2023-11" db="EMBL/GenBank/DDBJ databases">
        <title>A Novel Polar Bacteriovorax (B. antarcticus) Isolated from the Biocrust in Antarctica.</title>
        <authorList>
            <person name="Mun W."/>
            <person name="Choi S.Y."/>
            <person name="Mitchell R.J."/>
        </authorList>
    </citation>
    <scope>NUCLEOTIDE SEQUENCE [LARGE SCALE GENOMIC DNA]</scope>
    <source>
        <strain evidence="2 3">PP10</strain>
    </source>
</reference>
<organism evidence="2 3">
    <name type="scientific">Bacteriovorax antarcticus</name>
    <dbReference type="NCBI Taxonomy" id="3088717"/>
    <lineage>
        <taxon>Bacteria</taxon>
        <taxon>Pseudomonadati</taxon>
        <taxon>Bdellovibrionota</taxon>
        <taxon>Bacteriovoracia</taxon>
        <taxon>Bacteriovoracales</taxon>
        <taxon>Bacteriovoracaceae</taxon>
        <taxon>Bacteriovorax</taxon>
    </lineage>
</organism>
<evidence type="ECO:0000313" key="3">
    <source>
        <dbReference type="Proteomes" id="UP001302274"/>
    </source>
</evidence>
<gene>
    <name evidence="2" type="ORF">SHI21_11960</name>
</gene>
<accession>A0ABU5VV55</accession>
<name>A0ABU5VV55_9BACT</name>